<reference evidence="2" key="1">
    <citation type="journal article" date="2022" name="Mol. Ecol. Resour.">
        <title>The genomes of chicory, endive, great burdock and yacon provide insights into Asteraceae palaeo-polyploidization history and plant inulin production.</title>
        <authorList>
            <person name="Fan W."/>
            <person name="Wang S."/>
            <person name="Wang H."/>
            <person name="Wang A."/>
            <person name="Jiang F."/>
            <person name="Liu H."/>
            <person name="Zhao H."/>
            <person name="Xu D."/>
            <person name="Zhang Y."/>
        </authorList>
    </citation>
    <scope>NUCLEOTIDE SEQUENCE [LARGE SCALE GENOMIC DNA]</scope>
    <source>
        <strain evidence="2">cv. Niubang</strain>
    </source>
</reference>
<protein>
    <submittedName>
        <fullName evidence="1">Uncharacterized protein</fullName>
    </submittedName>
</protein>
<organism evidence="1 2">
    <name type="scientific">Arctium lappa</name>
    <name type="common">Greater burdock</name>
    <name type="synonym">Lappa major</name>
    <dbReference type="NCBI Taxonomy" id="4217"/>
    <lineage>
        <taxon>Eukaryota</taxon>
        <taxon>Viridiplantae</taxon>
        <taxon>Streptophyta</taxon>
        <taxon>Embryophyta</taxon>
        <taxon>Tracheophyta</taxon>
        <taxon>Spermatophyta</taxon>
        <taxon>Magnoliopsida</taxon>
        <taxon>eudicotyledons</taxon>
        <taxon>Gunneridae</taxon>
        <taxon>Pentapetalae</taxon>
        <taxon>asterids</taxon>
        <taxon>campanulids</taxon>
        <taxon>Asterales</taxon>
        <taxon>Asteraceae</taxon>
        <taxon>Carduoideae</taxon>
        <taxon>Cardueae</taxon>
        <taxon>Arctiinae</taxon>
        <taxon>Arctium</taxon>
    </lineage>
</organism>
<evidence type="ECO:0000313" key="2">
    <source>
        <dbReference type="Proteomes" id="UP001055879"/>
    </source>
</evidence>
<gene>
    <name evidence="1" type="ORF">L6452_09367</name>
</gene>
<dbReference type="Proteomes" id="UP001055879">
    <property type="component" value="Linkage Group LG03"/>
</dbReference>
<reference evidence="1 2" key="2">
    <citation type="journal article" date="2022" name="Mol. Ecol. Resour.">
        <title>The genomes of chicory, endive, great burdock and yacon provide insights into Asteraceae paleo-polyploidization history and plant inulin production.</title>
        <authorList>
            <person name="Fan W."/>
            <person name="Wang S."/>
            <person name="Wang H."/>
            <person name="Wang A."/>
            <person name="Jiang F."/>
            <person name="Liu H."/>
            <person name="Zhao H."/>
            <person name="Xu D."/>
            <person name="Zhang Y."/>
        </authorList>
    </citation>
    <scope>NUCLEOTIDE SEQUENCE [LARGE SCALE GENOMIC DNA]</scope>
    <source>
        <strain evidence="2">cv. Niubang</strain>
    </source>
</reference>
<proteinExistence type="predicted"/>
<keyword evidence="2" id="KW-1185">Reference proteome</keyword>
<evidence type="ECO:0000313" key="1">
    <source>
        <dbReference type="EMBL" id="KAI3746925.1"/>
    </source>
</evidence>
<name>A0ACB9DK57_ARCLA</name>
<sequence>MDLSIDFLKSNLKLTLEVLFLPYVSTLEELAFKLGRVLVLFFSDQMTIVDISGLKLTAVGDSGIEPEAGFYSAMPSISFTATVGCYPVL</sequence>
<comment type="caution">
    <text evidence="1">The sequence shown here is derived from an EMBL/GenBank/DDBJ whole genome shotgun (WGS) entry which is preliminary data.</text>
</comment>
<accession>A0ACB9DK57</accession>
<dbReference type="EMBL" id="CM042049">
    <property type="protein sequence ID" value="KAI3746925.1"/>
    <property type="molecule type" value="Genomic_DNA"/>
</dbReference>